<dbReference type="PIRSF" id="PIRSF000484">
    <property type="entry name" value="NAPRT"/>
    <property type="match status" value="1"/>
</dbReference>
<evidence type="ECO:0000313" key="12">
    <source>
        <dbReference type="EMBL" id="MBF5052602.1"/>
    </source>
</evidence>
<keyword evidence="5 9" id="KW-0436">Ligase</keyword>
<dbReference type="PANTHER" id="PTHR11098:SF1">
    <property type="entry name" value="NICOTINATE PHOSPHORIBOSYLTRANSFERASE"/>
    <property type="match status" value="1"/>
</dbReference>
<dbReference type="RefSeq" id="WP_194855517.1">
    <property type="nucleotide sequence ID" value="NZ_ARXR01000007.1"/>
</dbReference>
<evidence type="ECO:0000259" key="10">
    <source>
        <dbReference type="Pfam" id="PF04095"/>
    </source>
</evidence>
<dbReference type="InterPro" id="IPR007229">
    <property type="entry name" value="Nic_PRibTrfase-Fam"/>
</dbReference>
<dbReference type="SUPFAM" id="SSF51690">
    <property type="entry name" value="Nicotinate/Quinolinate PRTase C-terminal domain-like"/>
    <property type="match status" value="1"/>
</dbReference>
<evidence type="ECO:0000256" key="7">
    <source>
        <dbReference type="ARBA" id="ARBA00022679"/>
    </source>
</evidence>
<dbReference type="CDD" id="cd01570">
    <property type="entry name" value="NAPRTase_A"/>
    <property type="match status" value="1"/>
</dbReference>
<dbReference type="Gene3D" id="3.20.140.10">
    <property type="entry name" value="nicotinate phosphoribosyltransferase"/>
    <property type="match status" value="1"/>
</dbReference>
<comment type="catalytic activity">
    <reaction evidence="8 9">
        <text>5-phospho-alpha-D-ribose 1-diphosphate + nicotinate + ATP + H2O = nicotinate beta-D-ribonucleotide + ADP + phosphate + diphosphate</text>
        <dbReference type="Rhea" id="RHEA:36163"/>
        <dbReference type="ChEBI" id="CHEBI:15377"/>
        <dbReference type="ChEBI" id="CHEBI:30616"/>
        <dbReference type="ChEBI" id="CHEBI:32544"/>
        <dbReference type="ChEBI" id="CHEBI:33019"/>
        <dbReference type="ChEBI" id="CHEBI:43474"/>
        <dbReference type="ChEBI" id="CHEBI:57502"/>
        <dbReference type="ChEBI" id="CHEBI:58017"/>
        <dbReference type="ChEBI" id="CHEBI:456216"/>
        <dbReference type="EC" id="6.3.4.21"/>
    </reaction>
</comment>
<reference evidence="12 13" key="1">
    <citation type="submission" date="2012-09" db="EMBL/GenBank/DDBJ databases">
        <title>Genome Sequence of alkane-degrading Bacterium Alcanivorax venustensis ISO4.</title>
        <authorList>
            <person name="Lai Q."/>
            <person name="Shao Z."/>
        </authorList>
    </citation>
    <scope>NUCLEOTIDE SEQUENCE [LARGE SCALE GENOMIC DNA]</scope>
    <source>
        <strain evidence="12 13">ISO4</strain>
    </source>
</reference>
<sequence length="450" mass="49512">MDALWPSERELALLTDLYELTMAQAYWRDDHRGEAVFSLFFRKLPAGRRFAVACGQEYAAHLIRGLRFYPEQIERLRQLDLFEDAFLRWLADFRFEGEVRALPEGSVVFPNEPLLEVRAPVIQGQLLESLLMNYVNLETLLASKAARMVLAADGVPVVDFGMRRMHGLESAWRGVRAYRVAGIAGTSNVLGGLSFDLPVRGTMAHSYIQSHDDETEALRRYARDYPGTTLLVDTYDTLRGVDRVIALVRDEGLDVGAVRIDSGDLGELAGQARRKLDAAGLQRVRIVVSGGLDEHRIQTLVEAGAPIDGFGVGTEMGSVADAPSLDFAYKLTEYQGRPRLKTSPGKPLYPGAKQVWRFSDGDGGCHYDEITGRDEARDGVPLLRPVVANGEAVAPLPDPDQARQRLRDQLASLPAAVRSLAPVAEAGGVYPVRISEALTALRRDTVSALD</sequence>
<dbReference type="SUPFAM" id="SSF54675">
    <property type="entry name" value="Nicotinate/Quinolinate PRTase N-terminal domain-like"/>
    <property type="match status" value="1"/>
</dbReference>
<evidence type="ECO:0000256" key="5">
    <source>
        <dbReference type="ARBA" id="ARBA00022598"/>
    </source>
</evidence>
<comment type="similarity">
    <text evidence="2 9">Belongs to the NAPRTase family.</text>
</comment>
<dbReference type="Pfam" id="PF04095">
    <property type="entry name" value="NAPRTase"/>
    <property type="match status" value="1"/>
</dbReference>
<evidence type="ECO:0000256" key="3">
    <source>
        <dbReference type="ARBA" id="ARBA00013236"/>
    </source>
</evidence>
<dbReference type="GO" id="GO:0016757">
    <property type="term" value="F:glycosyltransferase activity"/>
    <property type="evidence" value="ECO:0007669"/>
    <property type="project" value="UniProtKB-KW"/>
</dbReference>
<comment type="PTM">
    <text evidence="9">Transiently phosphorylated on a His residue during the reaction cycle. Phosphorylation strongly increases the affinity for substrates and increases the rate of nicotinate D-ribonucleotide production. Dephosphorylation regenerates the low-affinity form of the enzyme, leading to product release.</text>
</comment>
<dbReference type="InterPro" id="IPR013785">
    <property type="entry name" value="Aldolase_TIM"/>
</dbReference>
<comment type="caution">
    <text evidence="12">The sequence shown here is derived from an EMBL/GenBank/DDBJ whole genome shotgun (WGS) entry which is preliminary data.</text>
</comment>
<dbReference type="Proteomes" id="UP000644441">
    <property type="component" value="Unassembled WGS sequence"/>
</dbReference>
<evidence type="ECO:0000256" key="1">
    <source>
        <dbReference type="ARBA" id="ARBA00004952"/>
    </source>
</evidence>
<evidence type="ECO:0000256" key="8">
    <source>
        <dbReference type="ARBA" id="ARBA00048668"/>
    </source>
</evidence>
<proteinExistence type="inferred from homology"/>
<protein>
    <recommendedName>
        <fullName evidence="3 9">Nicotinate phosphoribosyltransferase</fullName>
        <ecNumber evidence="3 9">6.3.4.21</ecNumber>
    </recommendedName>
</protein>
<feature type="domain" description="Nicotinate phosphoribosyltransferase N-terminal" evidence="11">
    <location>
        <begin position="13"/>
        <end position="136"/>
    </location>
</feature>
<gene>
    <name evidence="12" type="ORF">ISO4_01204</name>
</gene>
<dbReference type="EMBL" id="ARXR01000007">
    <property type="protein sequence ID" value="MBF5052602.1"/>
    <property type="molecule type" value="Genomic_DNA"/>
</dbReference>
<evidence type="ECO:0000256" key="9">
    <source>
        <dbReference type="RuleBase" id="RU365100"/>
    </source>
</evidence>
<keyword evidence="13" id="KW-1185">Reference proteome</keyword>
<keyword evidence="7 9" id="KW-0808">Transferase</keyword>
<accession>A0ABS0AEQ7</accession>
<evidence type="ECO:0000256" key="6">
    <source>
        <dbReference type="ARBA" id="ARBA00022642"/>
    </source>
</evidence>
<dbReference type="Gene3D" id="3.20.20.70">
    <property type="entry name" value="Aldolase class I"/>
    <property type="match status" value="1"/>
</dbReference>
<name>A0ABS0AEQ7_9GAMM</name>
<dbReference type="GO" id="GO:0004516">
    <property type="term" value="F:nicotinate phosphoribosyltransferase activity"/>
    <property type="evidence" value="ECO:0007669"/>
    <property type="project" value="UniProtKB-EC"/>
</dbReference>
<dbReference type="InterPro" id="IPR041525">
    <property type="entry name" value="N/Namide_PRibTrfase"/>
</dbReference>
<dbReference type="InterPro" id="IPR036068">
    <property type="entry name" value="Nicotinate_pribotase-like_C"/>
</dbReference>
<comment type="function">
    <text evidence="9">Catalyzes the first step in the biosynthesis of NAD from nicotinic acid, the ATP-dependent synthesis of beta-nicotinate D-ribonucleotide from nicotinate and 5-phospho-D-ribose 1-phosphate.</text>
</comment>
<evidence type="ECO:0000256" key="4">
    <source>
        <dbReference type="ARBA" id="ARBA00022553"/>
    </source>
</evidence>
<evidence type="ECO:0000313" key="13">
    <source>
        <dbReference type="Proteomes" id="UP000644441"/>
    </source>
</evidence>
<keyword evidence="12" id="KW-0328">Glycosyltransferase</keyword>
<dbReference type="NCBIfam" id="NF009131">
    <property type="entry name" value="PRK12484.1"/>
    <property type="match status" value="1"/>
</dbReference>
<evidence type="ECO:0000256" key="2">
    <source>
        <dbReference type="ARBA" id="ARBA00010897"/>
    </source>
</evidence>
<dbReference type="InterPro" id="IPR006405">
    <property type="entry name" value="Nic_PRibTrfase_pncB"/>
</dbReference>
<keyword evidence="4" id="KW-0597">Phosphoprotein</keyword>
<keyword evidence="6 9" id="KW-0662">Pyridine nucleotide biosynthesis</keyword>
<dbReference type="Pfam" id="PF17767">
    <property type="entry name" value="NAPRTase_N"/>
    <property type="match status" value="1"/>
</dbReference>
<dbReference type="EC" id="6.3.4.21" evidence="3 9"/>
<evidence type="ECO:0000259" key="11">
    <source>
        <dbReference type="Pfam" id="PF17767"/>
    </source>
</evidence>
<organism evidence="12 13">
    <name type="scientific">Alloalcanivorax venustensis ISO4</name>
    <dbReference type="NCBI Taxonomy" id="1177184"/>
    <lineage>
        <taxon>Bacteria</taxon>
        <taxon>Pseudomonadati</taxon>
        <taxon>Pseudomonadota</taxon>
        <taxon>Gammaproteobacteria</taxon>
        <taxon>Oceanospirillales</taxon>
        <taxon>Alcanivoracaceae</taxon>
        <taxon>Alloalcanivorax</taxon>
    </lineage>
</organism>
<dbReference type="NCBIfam" id="TIGR01513">
    <property type="entry name" value="NAPRTase_put"/>
    <property type="match status" value="1"/>
</dbReference>
<dbReference type="PANTHER" id="PTHR11098">
    <property type="entry name" value="NICOTINATE PHOSPHORIBOSYLTRANSFERASE"/>
    <property type="match status" value="1"/>
</dbReference>
<comment type="pathway">
    <text evidence="1 9">Cofactor biosynthesis; NAD(+) biosynthesis; nicotinate D-ribonucleotide from nicotinate: step 1/1.</text>
</comment>
<dbReference type="InterPro" id="IPR040727">
    <property type="entry name" value="NAPRTase_N"/>
</dbReference>
<feature type="domain" description="Nicotinate/nicotinamide phosphoribosyltransferase" evidence="10">
    <location>
        <begin position="157"/>
        <end position="335"/>
    </location>
</feature>
<dbReference type="NCBIfam" id="NF006696">
    <property type="entry name" value="PRK09243.1-3"/>
    <property type="match status" value="1"/>
</dbReference>